<dbReference type="InParanoid" id="D8QGD2"/>
<name>D8QGD2_SCHCM</name>
<keyword evidence="3" id="KW-1185">Reference proteome</keyword>
<feature type="compositionally biased region" description="Basic residues" evidence="1">
    <location>
        <begin position="38"/>
        <end position="49"/>
    </location>
</feature>
<organism evidence="3">
    <name type="scientific">Schizophyllum commune (strain H4-8 / FGSC 9210)</name>
    <name type="common">Split gill fungus</name>
    <dbReference type="NCBI Taxonomy" id="578458"/>
    <lineage>
        <taxon>Eukaryota</taxon>
        <taxon>Fungi</taxon>
        <taxon>Dikarya</taxon>
        <taxon>Basidiomycota</taxon>
        <taxon>Agaricomycotina</taxon>
        <taxon>Agaricomycetes</taxon>
        <taxon>Agaricomycetidae</taxon>
        <taxon>Agaricales</taxon>
        <taxon>Schizophyllaceae</taxon>
        <taxon>Schizophyllum</taxon>
    </lineage>
</organism>
<protein>
    <submittedName>
        <fullName evidence="2">Uncharacterized protein</fullName>
    </submittedName>
</protein>
<evidence type="ECO:0000256" key="1">
    <source>
        <dbReference type="SAM" id="MobiDB-lite"/>
    </source>
</evidence>
<dbReference type="OrthoDB" id="3124105at2759"/>
<dbReference type="GeneID" id="9591954"/>
<dbReference type="VEuPathDB" id="FungiDB:SCHCODRAFT_02671926"/>
<dbReference type="KEGG" id="scm:SCHCO_02671926"/>
<dbReference type="RefSeq" id="XP_003028473.1">
    <property type="nucleotide sequence ID" value="XM_003028427.1"/>
</dbReference>
<gene>
    <name evidence="2" type="ORF">SCHCODRAFT_112919</name>
</gene>
<feature type="non-terminal residue" evidence="2">
    <location>
        <position position="184"/>
    </location>
</feature>
<dbReference type="HOGENOM" id="CLU_1469026_0_0_1"/>
<evidence type="ECO:0000313" key="3">
    <source>
        <dbReference type="Proteomes" id="UP000007431"/>
    </source>
</evidence>
<evidence type="ECO:0000313" key="2">
    <source>
        <dbReference type="EMBL" id="EFI93570.1"/>
    </source>
</evidence>
<feature type="region of interest" description="Disordered" evidence="1">
    <location>
        <begin position="27"/>
        <end position="58"/>
    </location>
</feature>
<accession>D8QGD2</accession>
<dbReference type="AlphaFoldDB" id="D8QGD2"/>
<dbReference type="EMBL" id="GL377311">
    <property type="protein sequence ID" value="EFI93570.1"/>
    <property type="molecule type" value="Genomic_DNA"/>
</dbReference>
<sequence length="184" mass="20163">MDLRSENMSMQQLIAFNMQRHKNARLAEAPDDGAKAPAPKRAKKVHKSSAARIPDRRPSSLAAVTPKLTTHLLTGPKRSSTPLDQMIAVDEWMEEDVTMIEAAPATMPSLDVPACLRELESELAKLLDAGKTVISLENTAYRETQGSRLRRAKVVESGRQVISIAEDALGKLRTVLGSLPLENK</sequence>
<proteinExistence type="predicted"/>
<reference evidence="2 3" key="1">
    <citation type="journal article" date="2010" name="Nat. Biotechnol.">
        <title>Genome sequence of the model mushroom Schizophyllum commune.</title>
        <authorList>
            <person name="Ohm R.A."/>
            <person name="de Jong J.F."/>
            <person name="Lugones L.G."/>
            <person name="Aerts A."/>
            <person name="Kothe E."/>
            <person name="Stajich J.E."/>
            <person name="de Vries R.P."/>
            <person name="Record E."/>
            <person name="Levasseur A."/>
            <person name="Baker S.E."/>
            <person name="Bartholomew K.A."/>
            <person name="Coutinho P.M."/>
            <person name="Erdmann S."/>
            <person name="Fowler T.J."/>
            <person name="Gathman A.C."/>
            <person name="Lombard V."/>
            <person name="Henrissat B."/>
            <person name="Knabe N."/>
            <person name="Kuees U."/>
            <person name="Lilly W.W."/>
            <person name="Lindquist E."/>
            <person name="Lucas S."/>
            <person name="Magnuson J.K."/>
            <person name="Piumi F."/>
            <person name="Raudaskoski M."/>
            <person name="Salamov A."/>
            <person name="Schmutz J."/>
            <person name="Schwarze F.W.M.R."/>
            <person name="vanKuyk P.A."/>
            <person name="Horton J.S."/>
            <person name="Grigoriev I.V."/>
            <person name="Woesten H.A.B."/>
        </authorList>
    </citation>
    <scope>NUCLEOTIDE SEQUENCE [LARGE SCALE GENOMIC DNA]</scope>
    <source>
        <strain evidence="3">H4-8 / FGSC 9210</strain>
    </source>
</reference>
<dbReference type="Proteomes" id="UP000007431">
    <property type="component" value="Unassembled WGS sequence"/>
</dbReference>